<feature type="non-terminal residue" evidence="6">
    <location>
        <position position="1"/>
    </location>
</feature>
<evidence type="ECO:0000256" key="3">
    <source>
        <dbReference type="PROSITE-ProRule" id="PRU10141"/>
    </source>
</evidence>
<dbReference type="OrthoDB" id="1738954at2759"/>
<evidence type="ECO:0000313" key="6">
    <source>
        <dbReference type="EMBL" id="ABN67324.2"/>
    </source>
</evidence>
<accession>A3LWS0</accession>
<dbReference type="HOGENOM" id="CLU_006421_2_0_1"/>
<evidence type="ECO:0000313" key="7">
    <source>
        <dbReference type="Proteomes" id="UP000002258"/>
    </source>
</evidence>
<dbReference type="RefSeq" id="XP_001385353.2">
    <property type="nucleotide sequence ID" value="XM_001385316.1"/>
</dbReference>
<dbReference type="GO" id="GO:0004672">
    <property type="term" value="F:protein kinase activity"/>
    <property type="evidence" value="ECO:0007669"/>
    <property type="project" value="InterPro"/>
</dbReference>
<dbReference type="InterPro" id="IPR011009">
    <property type="entry name" value="Kinase-like_dom_sf"/>
</dbReference>
<dbReference type="Gene3D" id="1.10.510.10">
    <property type="entry name" value="Transferase(Phosphotransferase) domain 1"/>
    <property type="match status" value="1"/>
</dbReference>
<dbReference type="PROSITE" id="PS50011">
    <property type="entry name" value="PROTEIN_KINASE_DOM"/>
    <property type="match status" value="1"/>
</dbReference>
<name>A3LWS0_PICST</name>
<reference evidence="6 7" key="1">
    <citation type="journal article" date="2007" name="Nat. Biotechnol.">
        <title>Genome sequence of the lignocellulose-bioconverting and xylose-fermenting yeast Pichia stipitis.</title>
        <authorList>
            <person name="Jeffries T.W."/>
            <person name="Grigoriev I.V."/>
            <person name="Grimwood J."/>
            <person name="Laplaza J.M."/>
            <person name="Aerts A."/>
            <person name="Salamov A."/>
            <person name="Schmutz J."/>
            <person name="Lindquist E."/>
            <person name="Dehal P."/>
            <person name="Shapiro H."/>
            <person name="Jin Y.S."/>
            <person name="Passoth V."/>
            <person name="Richardson P.M."/>
        </authorList>
    </citation>
    <scope>NUCLEOTIDE SEQUENCE [LARGE SCALE GENOMIC DNA]</scope>
    <source>
        <strain evidence="7">ATCC 58785 / CBS 6054 / NBRC 10063 / NRRL Y-11545</strain>
    </source>
</reference>
<organism evidence="6 7">
    <name type="scientific">Scheffersomyces stipitis (strain ATCC 58785 / CBS 6054 / NBRC 10063 / NRRL Y-11545)</name>
    <name type="common">Yeast</name>
    <name type="synonym">Pichia stipitis</name>
    <dbReference type="NCBI Taxonomy" id="322104"/>
    <lineage>
        <taxon>Eukaryota</taxon>
        <taxon>Fungi</taxon>
        <taxon>Dikarya</taxon>
        <taxon>Ascomycota</taxon>
        <taxon>Saccharomycotina</taxon>
        <taxon>Pichiomycetes</taxon>
        <taxon>Debaryomycetaceae</taxon>
        <taxon>Scheffersomyces</taxon>
    </lineage>
</organism>
<evidence type="ECO:0000256" key="4">
    <source>
        <dbReference type="SAM" id="MobiDB-lite"/>
    </source>
</evidence>
<dbReference type="SMART" id="SM00220">
    <property type="entry name" value="S_TKc"/>
    <property type="match status" value="1"/>
</dbReference>
<dbReference type="FunFam" id="3.30.200.20:FF:000042">
    <property type="entry name" value="Aurora kinase A"/>
    <property type="match status" value="1"/>
</dbReference>
<gene>
    <name evidence="6" type="ORF">PICST_16565</name>
</gene>
<evidence type="ECO:0000259" key="5">
    <source>
        <dbReference type="PROSITE" id="PS50011"/>
    </source>
</evidence>
<dbReference type="OMA" id="INGDYKF"/>
<feature type="compositionally biased region" description="Acidic residues" evidence="4">
    <location>
        <begin position="460"/>
        <end position="480"/>
    </location>
</feature>
<keyword evidence="2 3" id="KW-0067">ATP-binding</keyword>
<sequence>YPDLPSHYRLISVLGEGAFSTVYKAVDTKQNDLTVAIKVINKANLSAKQYHNIKNEILIMKRASAQPHPNIIKLLHSVNTHDHCFLVLEYCNGGEIFNKIIEYTYFSEPLSRHVFKQLVSAIDHLHKNDIVHRDIKPENLLFLKIPYFARSTEEFKSVLRKSDDGSKVDEGEFQPSVGGGTIGIIKLADFGLAKQLMPRVNSSTNLKTPCGTAGYTAPEVITCNSSDGGKKKLFFNNASKKNYYSKSVDIWSLGCLLYTILCGFPPFYDDDSNQLTTKIINGDFVFLKPWWDEISNEAKDLITRMLNTDPEERITVEEIWQHPWVRVEEEDVPQHYFEAVEQKYEVMHIENNESDKSDPDHLTFKLPNQPLQSPRAQAIRKVFDNHAIMESLEQDEEDSKNIQYFAYDEEDEEEEPEFIENVLSKGEKHKVYPKSPNPISLNFKDVFSIKKSAFSHGLEYSDDEDDDADDDNDEDSELEDQVTSLNPTEFSGLKRKKDEFSSANSSSENDLDYQTRSSSIISGINGEFKFTLSLNDSNLITRRRSSTI</sequence>
<dbReference type="GeneID" id="4839878"/>
<dbReference type="InterPro" id="IPR000719">
    <property type="entry name" value="Prot_kinase_dom"/>
</dbReference>
<keyword evidence="7" id="KW-1185">Reference proteome</keyword>
<dbReference type="PROSITE" id="PS00107">
    <property type="entry name" value="PROTEIN_KINASE_ATP"/>
    <property type="match status" value="1"/>
</dbReference>
<dbReference type="PANTHER" id="PTHR24347">
    <property type="entry name" value="SERINE/THREONINE-PROTEIN KINASE"/>
    <property type="match status" value="1"/>
</dbReference>
<dbReference type="InParanoid" id="A3LWS0"/>
<protein>
    <recommendedName>
        <fullName evidence="5">Protein kinase domain-containing protein</fullName>
    </recommendedName>
</protein>
<dbReference type="Pfam" id="PF00069">
    <property type="entry name" value="Pkinase"/>
    <property type="match status" value="1"/>
</dbReference>
<dbReference type="EMBL" id="CP000500">
    <property type="protein sequence ID" value="ABN67324.2"/>
    <property type="molecule type" value="Genomic_DNA"/>
</dbReference>
<feature type="compositionally biased region" description="Polar residues" evidence="4">
    <location>
        <begin position="501"/>
        <end position="515"/>
    </location>
</feature>
<dbReference type="GO" id="GO:0030447">
    <property type="term" value="P:filamentous growth"/>
    <property type="evidence" value="ECO:0007669"/>
    <property type="project" value="UniProtKB-ARBA"/>
</dbReference>
<dbReference type="KEGG" id="pic:PICST_16565"/>
<dbReference type="InterPro" id="IPR008271">
    <property type="entry name" value="Ser/Thr_kinase_AS"/>
</dbReference>
<feature type="domain" description="Protein kinase" evidence="5">
    <location>
        <begin position="8"/>
        <end position="325"/>
    </location>
</feature>
<dbReference type="InterPro" id="IPR017441">
    <property type="entry name" value="Protein_kinase_ATP_BS"/>
</dbReference>
<dbReference type="PROSITE" id="PS00108">
    <property type="entry name" value="PROTEIN_KINASE_ST"/>
    <property type="match status" value="1"/>
</dbReference>
<dbReference type="GO" id="GO:0005524">
    <property type="term" value="F:ATP binding"/>
    <property type="evidence" value="ECO:0007669"/>
    <property type="project" value="UniProtKB-UniRule"/>
</dbReference>
<feature type="binding site" evidence="3">
    <location>
        <position position="38"/>
    </location>
    <ligand>
        <name>ATP</name>
        <dbReference type="ChEBI" id="CHEBI:30616"/>
    </ligand>
</feature>
<feature type="non-terminal residue" evidence="6">
    <location>
        <position position="548"/>
    </location>
</feature>
<dbReference type="SUPFAM" id="SSF56112">
    <property type="entry name" value="Protein kinase-like (PK-like)"/>
    <property type="match status" value="1"/>
</dbReference>
<keyword evidence="1 3" id="KW-0547">Nucleotide-binding</keyword>
<feature type="region of interest" description="Disordered" evidence="4">
    <location>
        <begin position="458"/>
        <end position="515"/>
    </location>
</feature>
<dbReference type="AlphaFoldDB" id="A3LWS0"/>
<dbReference type="STRING" id="322104.A3LWS0"/>
<proteinExistence type="predicted"/>
<evidence type="ECO:0000256" key="2">
    <source>
        <dbReference type="ARBA" id="ARBA00022840"/>
    </source>
</evidence>
<dbReference type="eggNOG" id="KOG0032">
    <property type="taxonomic scope" value="Eukaryota"/>
</dbReference>
<dbReference type="Proteomes" id="UP000002258">
    <property type="component" value="Chromosome 6"/>
</dbReference>
<evidence type="ECO:0000256" key="1">
    <source>
        <dbReference type="ARBA" id="ARBA00022741"/>
    </source>
</evidence>